<accession>A0A174PRT3</accession>
<organism evidence="3 5">
    <name type="scientific">Anaerotruncus colihominis</name>
    <dbReference type="NCBI Taxonomy" id="169435"/>
    <lineage>
        <taxon>Bacteria</taxon>
        <taxon>Bacillati</taxon>
        <taxon>Bacillota</taxon>
        <taxon>Clostridia</taxon>
        <taxon>Eubacteriales</taxon>
        <taxon>Oscillospiraceae</taxon>
        <taxon>Anaerotruncus</taxon>
    </lineage>
</organism>
<evidence type="ECO:0000313" key="4">
    <source>
        <dbReference type="EMBL" id="RGE69785.1"/>
    </source>
</evidence>
<protein>
    <submittedName>
        <fullName evidence="4">Efflux RND transporter periplasmic adaptor subunit</fullName>
    </submittedName>
    <submittedName>
        <fullName evidence="3">Macrolide-specific efflux protein macA</fullName>
    </submittedName>
</protein>
<dbReference type="Gene3D" id="2.40.50.100">
    <property type="match status" value="1"/>
</dbReference>
<feature type="domain" description="YknX-like beta-barrel" evidence="2">
    <location>
        <begin position="227"/>
        <end position="301"/>
    </location>
</feature>
<dbReference type="EMBL" id="CZBE01000008">
    <property type="protein sequence ID" value="CUP63732.1"/>
    <property type="molecule type" value="Genomic_DNA"/>
</dbReference>
<evidence type="ECO:0000313" key="3">
    <source>
        <dbReference type="EMBL" id="CUP63732.1"/>
    </source>
</evidence>
<dbReference type="InterPro" id="IPR058636">
    <property type="entry name" value="Beta-barrel_YknX"/>
</dbReference>
<dbReference type="Proteomes" id="UP000095765">
    <property type="component" value="Unassembled WGS sequence"/>
</dbReference>
<evidence type="ECO:0000259" key="2">
    <source>
        <dbReference type="Pfam" id="PF25990"/>
    </source>
</evidence>
<comment type="similarity">
    <text evidence="1">Belongs to the membrane fusion protein (MFP) (TC 8.A.1) family.</text>
</comment>
<dbReference type="Gene3D" id="2.40.30.170">
    <property type="match status" value="1"/>
</dbReference>
<dbReference type="NCBIfam" id="TIGR01730">
    <property type="entry name" value="RND_mfp"/>
    <property type="match status" value="1"/>
</dbReference>
<name>A0A174PRT3_9FIRM</name>
<dbReference type="GO" id="GO:0015562">
    <property type="term" value="F:efflux transmembrane transporter activity"/>
    <property type="evidence" value="ECO:0007669"/>
    <property type="project" value="TreeGrafter"/>
</dbReference>
<reference evidence="4 6" key="2">
    <citation type="submission" date="2018-08" db="EMBL/GenBank/DDBJ databases">
        <title>A genome reference for cultivated species of the human gut microbiota.</title>
        <authorList>
            <person name="Zou Y."/>
            <person name="Xue W."/>
            <person name="Luo G."/>
        </authorList>
    </citation>
    <scope>NUCLEOTIDE SEQUENCE [LARGE SCALE GENOMIC DNA]</scope>
    <source>
        <strain evidence="4 6">TF05-12AC</strain>
    </source>
</reference>
<reference evidence="3 5" key="1">
    <citation type="submission" date="2015-09" db="EMBL/GenBank/DDBJ databases">
        <authorList>
            <consortium name="Pathogen Informatics"/>
        </authorList>
    </citation>
    <scope>NUCLEOTIDE SEQUENCE [LARGE SCALE GENOMIC DNA]</scope>
    <source>
        <strain evidence="3 5">2789STDY5834939</strain>
    </source>
</reference>
<dbReference type="GO" id="GO:1990281">
    <property type="term" value="C:efflux pump complex"/>
    <property type="evidence" value="ECO:0007669"/>
    <property type="project" value="TreeGrafter"/>
</dbReference>
<dbReference type="PANTHER" id="PTHR30469:SF33">
    <property type="entry name" value="SLR1207 PROTEIN"/>
    <property type="match status" value="1"/>
</dbReference>
<evidence type="ECO:0000313" key="6">
    <source>
        <dbReference type="Proteomes" id="UP000260828"/>
    </source>
</evidence>
<dbReference type="Gene3D" id="2.40.420.20">
    <property type="match status" value="1"/>
</dbReference>
<dbReference type="Pfam" id="PF25990">
    <property type="entry name" value="Beta-barrel_YknX"/>
    <property type="match status" value="1"/>
</dbReference>
<proteinExistence type="inferred from homology"/>
<evidence type="ECO:0000313" key="5">
    <source>
        <dbReference type="Proteomes" id="UP000095765"/>
    </source>
</evidence>
<dbReference type="AlphaFoldDB" id="A0A174PRT3"/>
<evidence type="ECO:0000256" key="1">
    <source>
        <dbReference type="ARBA" id="ARBA00009477"/>
    </source>
</evidence>
<dbReference type="EMBL" id="QVME01000001">
    <property type="protein sequence ID" value="RGE69785.1"/>
    <property type="molecule type" value="Genomic_DNA"/>
</dbReference>
<dbReference type="PANTHER" id="PTHR30469">
    <property type="entry name" value="MULTIDRUG RESISTANCE PROTEIN MDTA"/>
    <property type="match status" value="1"/>
</dbReference>
<dbReference type="OrthoDB" id="1848923at2"/>
<sequence>MVIIHYFQISLWHRRYGGFILLLKRVAALLLAAGSFGVAAAAPLIVLRAVPTVSCITPNETLYEKRISASGTIEAQNVREIYLDTPVMAQTVNVSVGDRVVRDDVLAVIDTETTRSIMQQSVPASILLSGITEALPADTSDLLGMYSALKASGLDAELGPLDDLAQAYAALNSAANEANTYIYVPDVITAPIDGIVTDIEIKSGMLSRTAKPVITISDTGSFVAMVTVGESYVSDIKVGDEAIIEGTGFPDKTYHGHVSRIYPVARKQTGTTAQETVVDVEISIDDPDDHLKAGFTVRAQIVTDMRRTMLTVPYEAVGQDENNEEYVYVADGARVERRTVKTGMELLEGVEVVEGLSPNDILLSDVAAAGTEGGLINLRKE</sequence>
<dbReference type="InterPro" id="IPR006143">
    <property type="entry name" value="RND_pump_MFP"/>
</dbReference>
<dbReference type="Proteomes" id="UP000260828">
    <property type="component" value="Unassembled WGS sequence"/>
</dbReference>
<gene>
    <name evidence="3" type="primary">macA</name>
    <name evidence="4" type="ORF">DXC40_01575</name>
    <name evidence="3" type="ORF">ERS852551_01433</name>
</gene>